<sequence length="137" mass="15902">MPHDAMKMIHNPSLTIQIGVKIRTNMRRTHHLLLVLVHWRMVLDTPKEEVKHDVLNSNDEGYFIIVKYEKLNMDVQQEFGIGDHNEDLNVEESVSSPIDIGLGVGVDVELDTEEKLKPKLRSRHEDVKSRLHDMMSR</sequence>
<keyword evidence="3" id="KW-1185">Reference proteome</keyword>
<evidence type="ECO:0000313" key="3">
    <source>
        <dbReference type="Proteomes" id="UP001358586"/>
    </source>
</evidence>
<accession>A0ABR0R6R7</accession>
<dbReference type="Proteomes" id="UP001358586">
    <property type="component" value="Chromosome 1"/>
</dbReference>
<gene>
    <name evidence="2" type="ORF">PVK06_003590</name>
</gene>
<name>A0ABR0R6R7_GOSAR</name>
<proteinExistence type="predicted"/>
<evidence type="ECO:0000313" key="2">
    <source>
        <dbReference type="EMBL" id="KAK5847285.1"/>
    </source>
</evidence>
<organism evidence="2 3">
    <name type="scientific">Gossypium arboreum</name>
    <name type="common">Tree cotton</name>
    <name type="synonym">Gossypium nanking</name>
    <dbReference type="NCBI Taxonomy" id="29729"/>
    <lineage>
        <taxon>Eukaryota</taxon>
        <taxon>Viridiplantae</taxon>
        <taxon>Streptophyta</taxon>
        <taxon>Embryophyta</taxon>
        <taxon>Tracheophyta</taxon>
        <taxon>Spermatophyta</taxon>
        <taxon>Magnoliopsida</taxon>
        <taxon>eudicotyledons</taxon>
        <taxon>Gunneridae</taxon>
        <taxon>Pentapetalae</taxon>
        <taxon>rosids</taxon>
        <taxon>malvids</taxon>
        <taxon>Malvales</taxon>
        <taxon>Malvaceae</taxon>
        <taxon>Malvoideae</taxon>
        <taxon>Gossypium</taxon>
    </lineage>
</organism>
<dbReference type="EMBL" id="JARKNE010000001">
    <property type="protein sequence ID" value="KAK5847285.1"/>
    <property type="molecule type" value="Genomic_DNA"/>
</dbReference>
<reference evidence="2 3" key="1">
    <citation type="submission" date="2023-03" db="EMBL/GenBank/DDBJ databases">
        <title>WGS of Gossypium arboreum.</title>
        <authorList>
            <person name="Yu D."/>
        </authorList>
    </citation>
    <scope>NUCLEOTIDE SEQUENCE [LARGE SCALE GENOMIC DNA]</scope>
    <source>
        <tissue evidence="2">Leaf</tissue>
    </source>
</reference>
<feature type="region of interest" description="Disordered" evidence="1">
    <location>
        <begin position="117"/>
        <end position="137"/>
    </location>
</feature>
<comment type="caution">
    <text evidence="2">The sequence shown here is derived from an EMBL/GenBank/DDBJ whole genome shotgun (WGS) entry which is preliminary data.</text>
</comment>
<evidence type="ECO:0000256" key="1">
    <source>
        <dbReference type="SAM" id="MobiDB-lite"/>
    </source>
</evidence>
<protein>
    <submittedName>
        <fullName evidence="2">Uncharacterized protein</fullName>
    </submittedName>
</protein>